<feature type="transmembrane region" description="Helical" evidence="10">
    <location>
        <begin position="154"/>
        <end position="175"/>
    </location>
</feature>
<keyword evidence="6 10" id="KW-0812">Transmembrane</keyword>
<keyword evidence="13" id="KW-1185">Reference proteome</keyword>
<sequence length="263" mass="28899">MPTFNFSRGKSYLLRLPLFTKATLVIIVACWALGLQSVWDVQQWGALIPEEMGITTLYRINTFPFIHQNILHTIMNILALTPLLDRFESEYGTLTSLALFFGPLTTIPAIIYVIFEMFILKGNTAVMGASMWVFLLLGMEAIRTYRVNPSLVIGTWNIPTWTTPIVMVLCVAALVPSSSLLGHFSGLVVGYVCGLGYLKLLAPPEKILRWVEIKLNLMARLPFYVSVDQKTYGRFGVLPSTGGPGGGPGVAMGLVGSTQRLGP</sequence>
<feature type="transmembrane region" description="Helical" evidence="10">
    <location>
        <begin position="96"/>
        <end position="119"/>
    </location>
</feature>
<evidence type="ECO:0000256" key="1">
    <source>
        <dbReference type="ARBA" id="ARBA00000156"/>
    </source>
</evidence>
<evidence type="ECO:0000313" key="12">
    <source>
        <dbReference type="EMBL" id="KAK0610452.1"/>
    </source>
</evidence>
<dbReference type="EMBL" id="JAULSR010000010">
    <property type="protein sequence ID" value="KAK0610452.1"/>
    <property type="molecule type" value="Genomic_DNA"/>
</dbReference>
<feature type="transmembrane region" description="Helical" evidence="10">
    <location>
        <begin position="181"/>
        <end position="200"/>
    </location>
</feature>
<feature type="transmembrane region" description="Helical" evidence="10">
    <location>
        <begin position="125"/>
        <end position="142"/>
    </location>
</feature>
<feature type="domain" description="Peptidase S54 rhomboid" evidence="11">
    <location>
        <begin position="56"/>
        <end position="198"/>
    </location>
</feature>
<comment type="similarity">
    <text evidence="3">Belongs to the peptidase S54 family.</text>
</comment>
<dbReference type="Pfam" id="PF01694">
    <property type="entry name" value="Rhomboid"/>
    <property type="match status" value="1"/>
</dbReference>
<evidence type="ECO:0000256" key="7">
    <source>
        <dbReference type="ARBA" id="ARBA00022801"/>
    </source>
</evidence>
<feature type="transmembrane region" description="Helical" evidence="10">
    <location>
        <begin position="12"/>
        <end position="34"/>
    </location>
</feature>
<reference evidence="12" key="1">
    <citation type="submission" date="2023-06" db="EMBL/GenBank/DDBJ databases">
        <title>Genome-scale phylogeny and comparative genomics of the fungal order Sordariales.</title>
        <authorList>
            <consortium name="Lawrence Berkeley National Laboratory"/>
            <person name="Hensen N."/>
            <person name="Bonometti L."/>
            <person name="Westerberg I."/>
            <person name="Brannstrom I.O."/>
            <person name="Guillou S."/>
            <person name="Cros-Aarteil S."/>
            <person name="Calhoun S."/>
            <person name="Haridas S."/>
            <person name="Kuo A."/>
            <person name="Mondo S."/>
            <person name="Pangilinan J."/>
            <person name="Riley R."/>
            <person name="LaButti K."/>
            <person name="Andreopoulos B."/>
            <person name="Lipzen A."/>
            <person name="Chen C."/>
            <person name="Yanf M."/>
            <person name="Daum C."/>
            <person name="Ng V."/>
            <person name="Clum A."/>
            <person name="Steindorff A."/>
            <person name="Ohm R."/>
            <person name="Martin F."/>
            <person name="Silar P."/>
            <person name="Natvig D."/>
            <person name="Lalanne C."/>
            <person name="Gautier V."/>
            <person name="Ament-velasquez S.L."/>
            <person name="Kruys A."/>
            <person name="Hutchinson M.I."/>
            <person name="Powell A.J."/>
            <person name="Barry K."/>
            <person name="Miller A.N."/>
            <person name="Grigoriev I.V."/>
            <person name="Debuchy R."/>
            <person name="Gladieux P."/>
            <person name="Thoren M.H."/>
            <person name="Johannesson H."/>
        </authorList>
    </citation>
    <scope>NUCLEOTIDE SEQUENCE</scope>
    <source>
        <strain evidence="12">SMH3391-2</strain>
    </source>
</reference>
<feature type="transmembrane region" description="Helical" evidence="10">
    <location>
        <begin position="65"/>
        <end position="84"/>
    </location>
</feature>
<keyword evidence="5" id="KW-0645">Protease</keyword>
<evidence type="ECO:0000256" key="10">
    <source>
        <dbReference type="SAM" id="Phobius"/>
    </source>
</evidence>
<keyword evidence="7" id="KW-0378">Hydrolase</keyword>
<dbReference type="InterPro" id="IPR035952">
    <property type="entry name" value="Rhomboid-like_sf"/>
</dbReference>
<evidence type="ECO:0000313" key="13">
    <source>
        <dbReference type="Proteomes" id="UP001174934"/>
    </source>
</evidence>
<dbReference type="EC" id="3.4.21.105" evidence="4"/>
<dbReference type="GO" id="GO:0004252">
    <property type="term" value="F:serine-type endopeptidase activity"/>
    <property type="evidence" value="ECO:0007669"/>
    <property type="project" value="InterPro"/>
</dbReference>
<dbReference type="SUPFAM" id="SSF144091">
    <property type="entry name" value="Rhomboid-like"/>
    <property type="match status" value="1"/>
</dbReference>
<evidence type="ECO:0000256" key="5">
    <source>
        <dbReference type="ARBA" id="ARBA00022670"/>
    </source>
</evidence>
<comment type="subcellular location">
    <subcellularLocation>
        <location evidence="2">Membrane</location>
        <topology evidence="2">Multi-pass membrane protein</topology>
    </subcellularLocation>
</comment>
<keyword evidence="9 10" id="KW-0472">Membrane</keyword>
<comment type="caution">
    <text evidence="12">The sequence shown here is derived from an EMBL/GenBank/DDBJ whole genome shotgun (WGS) entry which is preliminary data.</text>
</comment>
<comment type="catalytic activity">
    <reaction evidence="1">
        <text>Cleaves type-1 transmembrane domains using a catalytic dyad composed of serine and histidine that are contributed by different transmembrane domains.</text>
        <dbReference type="EC" id="3.4.21.105"/>
    </reaction>
</comment>
<dbReference type="Proteomes" id="UP001174934">
    <property type="component" value="Unassembled WGS sequence"/>
</dbReference>
<dbReference type="Gene3D" id="1.20.1540.10">
    <property type="entry name" value="Rhomboid-like"/>
    <property type="match status" value="1"/>
</dbReference>
<evidence type="ECO:0000256" key="6">
    <source>
        <dbReference type="ARBA" id="ARBA00022692"/>
    </source>
</evidence>
<dbReference type="PANTHER" id="PTHR43066:SF1">
    <property type="entry name" value="RHOMBOID PROTEIN 2"/>
    <property type="match status" value="1"/>
</dbReference>
<dbReference type="InterPro" id="IPR022764">
    <property type="entry name" value="Peptidase_S54_rhomboid_dom"/>
</dbReference>
<dbReference type="GO" id="GO:0006508">
    <property type="term" value="P:proteolysis"/>
    <property type="evidence" value="ECO:0007669"/>
    <property type="project" value="UniProtKB-KW"/>
</dbReference>
<keyword evidence="8 10" id="KW-1133">Transmembrane helix</keyword>
<evidence type="ECO:0000256" key="9">
    <source>
        <dbReference type="ARBA" id="ARBA00023136"/>
    </source>
</evidence>
<dbReference type="PANTHER" id="PTHR43066">
    <property type="entry name" value="RHOMBOID-RELATED PROTEIN"/>
    <property type="match status" value="1"/>
</dbReference>
<evidence type="ECO:0000256" key="3">
    <source>
        <dbReference type="ARBA" id="ARBA00009045"/>
    </source>
</evidence>
<protein>
    <recommendedName>
        <fullName evidence="4">rhomboid protease</fullName>
        <ecNumber evidence="4">3.4.21.105</ecNumber>
    </recommendedName>
</protein>
<evidence type="ECO:0000259" key="11">
    <source>
        <dbReference type="Pfam" id="PF01694"/>
    </source>
</evidence>
<name>A0AA39W9T7_9PEZI</name>
<dbReference type="GO" id="GO:0016020">
    <property type="term" value="C:membrane"/>
    <property type="evidence" value="ECO:0007669"/>
    <property type="project" value="UniProtKB-SubCell"/>
</dbReference>
<evidence type="ECO:0000256" key="4">
    <source>
        <dbReference type="ARBA" id="ARBA00013039"/>
    </source>
</evidence>
<accession>A0AA39W9T7</accession>
<evidence type="ECO:0000256" key="8">
    <source>
        <dbReference type="ARBA" id="ARBA00022989"/>
    </source>
</evidence>
<evidence type="ECO:0000256" key="2">
    <source>
        <dbReference type="ARBA" id="ARBA00004141"/>
    </source>
</evidence>
<organism evidence="12 13">
    <name type="scientific">Bombardia bombarda</name>
    <dbReference type="NCBI Taxonomy" id="252184"/>
    <lineage>
        <taxon>Eukaryota</taxon>
        <taxon>Fungi</taxon>
        <taxon>Dikarya</taxon>
        <taxon>Ascomycota</taxon>
        <taxon>Pezizomycotina</taxon>
        <taxon>Sordariomycetes</taxon>
        <taxon>Sordariomycetidae</taxon>
        <taxon>Sordariales</taxon>
        <taxon>Lasiosphaeriaceae</taxon>
        <taxon>Bombardia</taxon>
    </lineage>
</organism>
<gene>
    <name evidence="12" type="ORF">B0T17DRAFT_114040</name>
</gene>
<proteinExistence type="inferred from homology"/>
<dbReference type="AlphaFoldDB" id="A0AA39W9T7"/>